<keyword evidence="2" id="KW-1185">Reference proteome</keyword>
<name>A0A7G1KS29_9NOCA</name>
<reference evidence="1 2" key="1">
    <citation type="submission" date="2020-08" db="EMBL/GenBank/DDBJ databases">
        <title>Genome Sequencing of Nocardia wallacei strain FMUON74 and assembly.</title>
        <authorList>
            <person name="Toyokawa M."/>
            <person name="Uesaka K."/>
        </authorList>
    </citation>
    <scope>NUCLEOTIDE SEQUENCE [LARGE SCALE GENOMIC DNA]</scope>
    <source>
        <strain evidence="1 2">FMUON74</strain>
    </source>
</reference>
<dbReference type="AlphaFoldDB" id="A0A7G1KS29"/>
<gene>
    <name evidence="1" type="ORF">NWFMUON74_37960</name>
</gene>
<sequence>MAELRNTPHVSQAHDPVVWPDPSPLTSWWDDVMSDDAARAGRIRRRDVRPLPAPGHHFVY</sequence>
<protein>
    <submittedName>
        <fullName evidence="1">Uncharacterized protein</fullName>
    </submittedName>
</protein>
<organism evidence="1 2">
    <name type="scientific">Nocardia wallacei</name>
    <dbReference type="NCBI Taxonomy" id="480035"/>
    <lineage>
        <taxon>Bacteria</taxon>
        <taxon>Bacillati</taxon>
        <taxon>Actinomycetota</taxon>
        <taxon>Actinomycetes</taxon>
        <taxon>Mycobacteriales</taxon>
        <taxon>Nocardiaceae</taxon>
        <taxon>Nocardia</taxon>
    </lineage>
</organism>
<dbReference type="KEGG" id="nwl:NWFMUON74_37960"/>
<accession>A0A7G1KS29</accession>
<dbReference type="Proteomes" id="UP000516173">
    <property type="component" value="Chromosome"/>
</dbReference>
<evidence type="ECO:0000313" key="1">
    <source>
        <dbReference type="EMBL" id="BCK56024.1"/>
    </source>
</evidence>
<evidence type="ECO:0000313" key="2">
    <source>
        <dbReference type="Proteomes" id="UP000516173"/>
    </source>
</evidence>
<proteinExistence type="predicted"/>
<dbReference type="EMBL" id="AP023396">
    <property type="protein sequence ID" value="BCK56024.1"/>
    <property type="molecule type" value="Genomic_DNA"/>
</dbReference>